<evidence type="ECO:0000256" key="2">
    <source>
        <dbReference type="ARBA" id="ARBA00022723"/>
    </source>
</evidence>
<name>A0A2S4L6X5_9HYPO</name>
<evidence type="ECO:0000313" key="4">
    <source>
        <dbReference type="EMBL" id="POR38180.1"/>
    </source>
</evidence>
<dbReference type="GO" id="GO:0003824">
    <property type="term" value="F:catalytic activity"/>
    <property type="evidence" value="ECO:0007669"/>
    <property type="project" value="InterPro"/>
</dbReference>
<reference evidence="4 5" key="1">
    <citation type="submission" date="2018-01" db="EMBL/GenBank/DDBJ databases">
        <title>Harnessing the power of phylogenomics to disentangle the directionality and signatures of interkingdom host jumping in the parasitic fungal genus Tolypocladium.</title>
        <authorList>
            <person name="Quandt C.A."/>
            <person name="Patterson W."/>
            <person name="Spatafora J.W."/>
        </authorList>
    </citation>
    <scope>NUCLEOTIDE SEQUENCE [LARGE SCALE GENOMIC DNA]</scope>
    <source>
        <strain evidence="4 5">NRBC 100945</strain>
    </source>
</reference>
<dbReference type="OrthoDB" id="411064at2759"/>
<protein>
    <recommendedName>
        <fullName evidence="3">Fumarylacetoacetase-like C-terminal domain-containing protein</fullName>
    </recommendedName>
</protein>
<dbReference type="Proteomes" id="UP000237481">
    <property type="component" value="Unassembled WGS sequence"/>
</dbReference>
<organism evidence="4 5">
    <name type="scientific">Tolypocladium paradoxum</name>
    <dbReference type="NCBI Taxonomy" id="94208"/>
    <lineage>
        <taxon>Eukaryota</taxon>
        <taxon>Fungi</taxon>
        <taxon>Dikarya</taxon>
        <taxon>Ascomycota</taxon>
        <taxon>Pezizomycotina</taxon>
        <taxon>Sordariomycetes</taxon>
        <taxon>Hypocreomycetidae</taxon>
        <taxon>Hypocreales</taxon>
        <taxon>Ophiocordycipitaceae</taxon>
        <taxon>Tolypocladium</taxon>
    </lineage>
</organism>
<keyword evidence="5" id="KW-1185">Reference proteome</keyword>
<comment type="caution">
    <text evidence="4">The sequence shown here is derived from an EMBL/GenBank/DDBJ whole genome shotgun (WGS) entry which is preliminary data.</text>
</comment>
<dbReference type="STRING" id="94208.A0A2S4L6X5"/>
<dbReference type="GO" id="GO:0046872">
    <property type="term" value="F:metal ion binding"/>
    <property type="evidence" value="ECO:0007669"/>
    <property type="project" value="UniProtKB-KW"/>
</dbReference>
<proteinExistence type="inferred from homology"/>
<keyword evidence="2" id="KW-0479">Metal-binding</keyword>
<gene>
    <name evidence="4" type="ORF">TPAR_01619</name>
</gene>
<dbReference type="InterPro" id="IPR011234">
    <property type="entry name" value="Fumarylacetoacetase-like_C"/>
</dbReference>
<dbReference type="SUPFAM" id="SSF56529">
    <property type="entry name" value="FAH"/>
    <property type="match status" value="1"/>
</dbReference>
<dbReference type="EMBL" id="PKSG01000164">
    <property type="protein sequence ID" value="POR38180.1"/>
    <property type="molecule type" value="Genomic_DNA"/>
</dbReference>
<feature type="domain" description="Fumarylacetoacetase-like C-terminal" evidence="3">
    <location>
        <begin position="123"/>
        <end position="227"/>
    </location>
</feature>
<comment type="similarity">
    <text evidence="1">Belongs to the FAH family.</text>
</comment>
<dbReference type="Gene3D" id="3.90.850.10">
    <property type="entry name" value="Fumarylacetoacetase-like, C-terminal domain"/>
    <property type="match status" value="2"/>
</dbReference>
<evidence type="ECO:0000256" key="1">
    <source>
        <dbReference type="ARBA" id="ARBA00010211"/>
    </source>
</evidence>
<dbReference type="AlphaFoldDB" id="A0A2S4L6X5"/>
<dbReference type="Pfam" id="PF01557">
    <property type="entry name" value="FAA_hydrolase"/>
    <property type="match status" value="1"/>
</dbReference>
<dbReference type="PANTHER" id="PTHR11820">
    <property type="entry name" value="ACYLPYRUVASE"/>
    <property type="match status" value="1"/>
</dbReference>
<evidence type="ECO:0000313" key="5">
    <source>
        <dbReference type="Proteomes" id="UP000237481"/>
    </source>
</evidence>
<evidence type="ECO:0000259" key="3">
    <source>
        <dbReference type="Pfam" id="PF01557"/>
    </source>
</evidence>
<dbReference type="PANTHER" id="PTHR11820:SF112">
    <property type="entry name" value="FUMARYLACETOACETATE HYDROLASE FAMILY PROTEIN (AFU_ORTHOLOGUE AFUA_1G02370)-RELATED"/>
    <property type="match status" value="1"/>
</dbReference>
<sequence length="285" mass="31610">MGKHMTQSQDIEPSPEHDMIQENWTHLVRFLSKEDGRIHLGQVDAKWSDVGLALEEGSNVTANLVEGTVFDGVVTDRVMTISQVRENEKKIEKSTWRSRNAAPAEFIMLQLLSPLAPDEVPVIRCLGLNYRDHAREASMPIPDVPVLFIKPRTALNGPAPARITVPKIAQDGSSDYEAELSIVISKTGRDIPKEKAMDYVLGYTCSNDISARTQQFKNSQWCFSKASTIAFLSQGTTLERGTIIMTGTGPGIGAMRNPQLVLRDGDDMRVEIEQIGTLINKVLYE</sequence>
<dbReference type="InterPro" id="IPR036663">
    <property type="entry name" value="Fumarylacetoacetase_C_sf"/>
</dbReference>
<accession>A0A2S4L6X5</accession>